<reference evidence="2 3" key="1">
    <citation type="submission" date="2016-04" db="EMBL/GenBank/DDBJ databases">
        <authorList>
            <person name="Evans L.H."/>
            <person name="Alamgir A."/>
            <person name="Owens N."/>
            <person name="Weber N.D."/>
            <person name="Virtaneva K."/>
            <person name="Barbian K."/>
            <person name="Babar A."/>
            <person name="Rosenke K."/>
        </authorList>
    </citation>
    <scope>NUCLEOTIDE SEQUENCE [LARGE SCALE GENOMIC DNA]</scope>
    <source>
        <strain evidence="2 3">IFM 0406</strain>
    </source>
</reference>
<evidence type="ECO:0000256" key="1">
    <source>
        <dbReference type="SAM" id="MobiDB-lite"/>
    </source>
</evidence>
<keyword evidence="3" id="KW-1185">Reference proteome</keyword>
<name>A0A164JWA3_9NOCA</name>
<organism evidence="2 3">
    <name type="scientific">Nocardia terpenica</name>
    <dbReference type="NCBI Taxonomy" id="455432"/>
    <lineage>
        <taxon>Bacteria</taxon>
        <taxon>Bacillati</taxon>
        <taxon>Actinomycetota</taxon>
        <taxon>Actinomycetes</taxon>
        <taxon>Mycobacteriales</taxon>
        <taxon>Nocardiaceae</taxon>
        <taxon>Nocardia</taxon>
    </lineage>
</organism>
<evidence type="ECO:0000313" key="3">
    <source>
        <dbReference type="Proteomes" id="UP000076512"/>
    </source>
</evidence>
<evidence type="ECO:0000313" key="2">
    <source>
        <dbReference type="EMBL" id="KZM70784.1"/>
    </source>
</evidence>
<accession>A0A164JWA3</accession>
<dbReference type="Proteomes" id="UP000076512">
    <property type="component" value="Unassembled WGS sequence"/>
</dbReference>
<dbReference type="EMBL" id="LWGR01000013">
    <property type="protein sequence ID" value="KZM70784.1"/>
    <property type="molecule type" value="Genomic_DNA"/>
</dbReference>
<feature type="region of interest" description="Disordered" evidence="1">
    <location>
        <begin position="42"/>
        <end position="64"/>
    </location>
</feature>
<gene>
    <name evidence="2" type="ORF">AWN90_40215</name>
</gene>
<sequence>MASQRRSLHRPGGIAQLGEDGAHAVRQLGMIEESEVFRQLTQADRSNKVGSRDAAYVSDSALTH</sequence>
<feature type="region of interest" description="Disordered" evidence="1">
    <location>
        <begin position="1"/>
        <end position="20"/>
    </location>
</feature>
<comment type="caution">
    <text evidence="2">The sequence shown here is derived from an EMBL/GenBank/DDBJ whole genome shotgun (WGS) entry which is preliminary data.</text>
</comment>
<dbReference type="AlphaFoldDB" id="A0A164JWA3"/>
<protein>
    <submittedName>
        <fullName evidence="2">Uncharacterized protein</fullName>
    </submittedName>
</protein>
<proteinExistence type="predicted"/>
<dbReference type="STRING" id="455432.AWN90_40215"/>